<feature type="domain" description="Enoyl reductase (ER)" evidence="3">
    <location>
        <begin position="29"/>
        <end position="359"/>
    </location>
</feature>
<evidence type="ECO:0000313" key="5">
    <source>
        <dbReference type="Proteomes" id="UP001187682"/>
    </source>
</evidence>
<dbReference type="PANTHER" id="PTHR45348">
    <property type="entry name" value="HYPOTHETICAL OXIDOREDUCTASE (EUROFUNG)"/>
    <property type="match status" value="1"/>
</dbReference>
<evidence type="ECO:0000256" key="1">
    <source>
        <dbReference type="ARBA" id="ARBA00008072"/>
    </source>
</evidence>
<dbReference type="Gene3D" id="3.90.180.10">
    <property type="entry name" value="Medium-chain alcohol dehydrogenases, catalytic domain"/>
    <property type="match status" value="1"/>
</dbReference>
<dbReference type="InterPro" id="IPR047122">
    <property type="entry name" value="Trans-enoyl_RdTase-like"/>
</dbReference>
<evidence type="ECO:0000259" key="3">
    <source>
        <dbReference type="SMART" id="SM00829"/>
    </source>
</evidence>
<evidence type="ECO:0000256" key="2">
    <source>
        <dbReference type="ARBA" id="ARBA00023002"/>
    </source>
</evidence>
<dbReference type="AlphaFoldDB" id="A0AAE8SZ48"/>
<dbReference type="SUPFAM" id="SSF50129">
    <property type="entry name" value="GroES-like"/>
    <property type="match status" value="1"/>
</dbReference>
<dbReference type="InterPro" id="IPR020843">
    <property type="entry name" value="ER"/>
</dbReference>
<dbReference type="InterPro" id="IPR011032">
    <property type="entry name" value="GroES-like_sf"/>
</dbReference>
<comment type="similarity">
    <text evidence="1">Belongs to the zinc-containing alcohol dehydrogenase family.</text>
</comment>
<gene>
    <name evidence="4" type="ORF">DNG_09123</name>
</gene>
<dbReference type="Pfam" id="PF08240">
    <property type="entry name" value="ADH_N"/>
    <property type="match status" value="1"/>
</dbReference>
<reference evidence="4" key="1">
    <citation type="submission" date="2018-03" db="EMBL/GenBank/DDBJ databases">
        <authorList>
            <person name="Guldener U."/>
        </authorList>
    </citation>
    <scope>NUCLEOTIDE SEQUENCE</scope>
</reference>
<comment type="caution">
    <text evidence="4">The sequence shown here is derived from an EMBL/GenBank/DDBJ whole genome shotgun (WGS) entry which is preliminary data.</text>
</comment>
<dbReference type="SUPFAM" id="SSF51735">
    <property type="entry name" value="NAD(P)-binding Rossmann-fold domains"/>
    <property type="match status" value="1"/>
</dbReference>
<dbReference type="CDD" id="cd08249">
    <property type="entry name" value="enoyl_reductase_like"/>
    <property type="match status" value="1"/>
</dbReference>
<proteinExistence type="inferred from homology"/>
<dbReference type="InterPro" id="IPR036291">
    <property type="entry name" value="NAD(P)-bd_dom_sf"/>
</dbReference>
<dbReference type="PANTHER" id="PTHR45348:SF7">
    <property type="entry name" value="ZINC BINDING OXIDOREDUCTASE, PUTATIVE-RELATED"/>
    <property type="match status" value="1"/>
</dbReference>
<evidence type="ECO:0000313" key="4">
    <source>
        <dbReference type="EMBL" id="SPO06433.1"/>
    </source>
</evidence>
<sequence>MKALVADRNLASRLLNLARGGKTTFGPAGRVTDVPKPTISADEILVKVTAVALNPTDFKHLDIISPPGSILGCDFAGEVVEVGANASKSWKVGDRAAGVVHGGLYPDRGSFAEYLRTDWDLAWHVPSEVSDADATTFGVSATTAVLTLNLHLGLPWPGEAPPSPASSGEQIFIYGGSTSAGLFHIQIAKAAGYTVVTTASPHSHELVKSYGADAVFDYRSPSVAEDIVKEHPGISKAVDCYSEGKSTDICGEVLRNKGGKVVTLLPSTGPKIPGVTYELVMAYTMMGRPFQWLAPIGPKYEAKPDDRKGLARFYASLPGIVNAGTLRPIPVEVSDGGFEDILAGLNRLREKKVSGKKLVVKF</sequence>
<dbReference type="Pfam" id="PF00107">
    <property type="entry name" value="ADH_zinc_N"/>
    <property type="match status" value="1"/>
</dbReference>
<dbReference type="Proteomes" id="UP001187682">
    <property type="component" value="Unassembled WGS sequence"/>
</dbReference>
<organism evidence="4 5">
    <name type="scientific">Cephalotrichum gorgonifer</name>
    <dbReference type="NCBI Taxonomy" id="2041049"/>
    <lineage>
        <taxon>Eukaryota</taxon>
        <taxon>Fungi</taxon>
        <taxon>Dikarya</taxon>
        <taxon>Ascomycota</taxon>
        <taxon>Pezizomycotina</taxon>
        <taxon>Sordariomycetes</taxon>
        <taxon>Hypocreomycetidae</taxon>
        <taxon>Microascales</taxon>
        <taxon>Microascaceae</taxon>
        <taxon>Cephalotrichum</taxon>
    </lineage>
</organism>
<dbReference type="Gene3D" id="3.40.50.720">
    <property type="entry name" value="NAD(P)-binding Rossmann-like Domain"/>
    <property type="match status" value="1"/>
</dbReference>
<dbReference type="EMBL" id="ONZQ02000015">
    <property type="protein sequence ID" value="SPO06433.1"/>
    <property type="molecule type" value="Genomic_DNA"/>
</dbReference>
<dbReference type="InterPro" id="IPR013154">
    <property type="entry name" value="ADH-like_N"/>
</dbReference>
<keyword evidence="2" id="KW-0560">Oxidoreductase</keyword>
<keyword evidence="5" id="KW-1185">Reference proteome</keyword>
<dbReference type="GO" id="GO:0016651">
    <property type="term" value="F:oxidoreductase activity, acting on NAD(P)H"/>
    <property type="evidence" value="ECO:0007669"/>
    <property type="project" value="InterPro"/>
</dbReference>
<accession>A0AAE8SZ48</accession>
<name>A0AAE8SZ48_9PEZI</name>
<dbReference type="InterPro" id="IPR013149">
    <property type="entry name" value="ADH-like_C"/>
</dbReference>
<dbReference type="SMART" id="SM00829">
    <property type="entry name" value="PKS_ER"/>
    <property type="match status" value="1"/>
</dbReference>
<protein>
    <submittedName>
        <fullName evidence="4">Related to toxD protein</fullName>
    </submittedName>
</protein>